<dbReference type="Gene3D" id="3.90.1150.10">
    <property type="entry name" value="Aspartate Aminotransferase, domain 1"/>
    <property type="match status" value="1"/>
</dbReference>
<gene>
    <name evidence="9" type="ORF">NESM_000778800</name>
</gene>
<keyword evidence="10" id="KW-1185">Reference proteome</keyword>
<dbReference type="FunFam" id="3.40.640.10:FF:000167">
    <property type="entry name" value="Putative serine palmitoyltransferase"/>
    <property type="match status" value="1"/>
</dbReference>
<evidence type="ECO:0000256" key="3">
    <source>
        <dbReference type="ARBA" id="ARBA00013220"/>
    </source>
</evidence>
<evidence type="ECO:0000256" key="2">
    <source>
        <dbReference type="ARBA" id="ARBA00008392"/>
    </source>
</evidence>
<evidence type="ECO:0000256" key="5">
    <source>
        <dbReference type="ARBA" id="ARBA00022898"/>
    </source>
</evidence>
<protein>
    <recommendedName>
        <fullName evidence="3">serine C-palmitoyltransferase</fullName>
        <ecNumber evidence="3">2.3.1.50</ecNumber>
    </recommendedName>
</protein>
<evidence type="ECO:0000259" key="8">
    <source>
        <dbReference type="Pfam" id="PF00155"/>
    </source>
</evidence>
<dbReference type="InterPro" id="IPR015421">
    <property type="entry name" value="PyrdxlP-dep_Trfase_major"/>
</dbReference>
<dbReference type="AlphaFoldDB" id="A0AAW0EVS9"/>
<dbReference type="GO" id="GO:0017059">
    <property type="term" value="C:serine palmitoyltransferase complex"/>
    <property type="evidence" value="ECO:0007669"/>
    <property type="project" value="TreeGrafter"/>
</dbReference>
<dbReference type="Gene3D" id="3.40.640.10">
    <property type="entry name" value="Type I PLP-dependent aspartate aminotransferase-like (Major domain)"/>
    <property type="match status" value="1"/>
</dbReference>
<evidence type="ECO:0000256" key="1">
    <source>
        <dbReference type="ARBA" id="ARBA00001933"/>
    </source>
</evidence>
<evidence type="ECO:0000256" key="6">
    <source>
        <dbReference type="ARBA" id="ARBA00048528"/>
    </source>
</evidence>
<organism evidence="9 10">
    <name type="scientific">Novymonas esmeraldas</name>
    <dbReference type="NCBI Taxonomy" id="1808958"/>
    <lineage>
        <taxon>Eukaryota</taxon>
        <taxon>Discoba</taxon>
        <taxon>Euglenozoa</taxon>
        <taxon>Kinetoplastea</taxon>
        <taxon>Metakinetoplastina</taxon>
        <taxon>Trypanosomatida</taxon>
        <taxon>Trypanosomatidae</taxon>
        <taxon>Novymonas</taxon>
    </lineage>
</organism>
<dbReference type="GO" id="GO:0046512">
    <property type="term" value="P:sphingosine biosynthetic process"/>
    <property type="evidence" value="ECO:0007669"/>
    <property type="project" value="TreeGrafter"/>
</dbReference>
<proteinExistence type="inferred from homology"/>
<dbReference type="PANTHER" id="PTHR13693:SF3">
    <property type="entry name" value="LD36009P"/>
    <property type="match status" value="1"/>
</dbReference>
<evidence type="ECO:0000313" key="10">
    <source>
        <dbReference type="Proteomes" id="UP001430356"/>
    </source>
</evidence>
<dbReference type="PANTHER" id="PTHR13693">
    <property type="entry name" value="CLASS II AMINOTRANSFERASE/8-AMINO-7-OXONONANOATE SYNTHASE"/>
    <property type="match status" value="1"/>
</dbReference>
<dbReference type="PROSITE" id="PS00599">
    <property type="entry name" value="AA_TRANSFER_CLASS_2"/>
    <property type="match status" value="1"/>
</dbReference>
<dbReference type="GO" id="GO:0046513">
    <property type="term" value="P:ceramide biosynthetic process"/>
    <property type="evidence" value="ECO:0007669"/>
    <property type="project" value="TreeGrafter"/>
</dbReference>
<dbReference type="InterPro" id="IPR001917">
    <property type="entry name" value="Aminotrans_II_pyridoxalP_BS"/>
</dbReference>
<dbReference type="Proteomes" id="UP001430356">
    <property type="component" value="Unassembled WGS sequence"/>
</dbReference>
<evidence type="ECO:0000256" key="4">
    <source>
        <dbReference type="ARBA" id="ARBA00022679"/>
    </source>
</evidence>
<comment type="similarity">
    <text evidence="2 7">Belongs to the class-II pyridoxal-phosphate-dependent aminotransferase family.</text>
</comment>
<dbReference type="EMBL" id="JAECZO010000138">
    <property type="protein sequence ID" value="KAK7198218.1"/>
    <property type="molecule type" value="Genomic_DNA"/>
</dbReference>
<dbReference type="InterPro" id="IPR015422">
    <property type="entry name" value="PyrdxlP-dep_Trfase_small"/>
</dbReference>
<evidence type="ECO:0000256" key="7">
    <source>
        <dbReference type="RuleBase" id="RU003693"/>
    </source>
</evidence>
<comment type="catalytic activity">
    <reaction evidence="6">
        <text>L-serine + hexadecanoyl-CoA + H(+) = 3-oxosphinganine + CO2 + CoA</text>
        <dbReference type="Rhea" id="RHEA:14761"/>
        <dbReference type="ChEBI" id="CHEBI:15378"/>
        <dbReference type="ChEBI" id="CHEBI:16526"/>
        <dbReference type="ChEBI" id="CHEBI:33384"/>
        <dbReference type="ChEBI" id="CHEBI:57287"/>
        <dbReference type="ChEBI" id="CHEBI:57379"/>
        <dbReference type="ChEBI" id="CHEBI:58299"/>
        <dbReference type="EC" id="2.3.1.50"/>
    </reaction>
</comment>
<keyword evidence="5 7" id="KW-0663">Pyridoxal phosphate</keyword>
<comment type="caution">
    <text evidence="9">The sequence shown here is derived from an EMBL/GenBank/DDBJ whole genome shotgun (WGS) entry which is preliminary data.</text>
</comment>
<dbReference type="Pfam" id="PF00155">
    <property type="entry name" value="Aminotran_1_2"/>
    <property type="match status" value="1"/>
</dbReference>
<dbReference type="GO" id="GO:0004758">
    <property type="term" value="F:serine C-palmitoyltransferase activity"/>
    <property type="evidence" value="ECO:0007669"/>
    <property type="project" value="UniProtKB-EC"/>
</dbReference>
<dbReference type="InterPro" id="IPR050087">
    <property type="entry name" value="AON_synthase_class-II"/>
</dbReference>
<sequence length="544" mass="60430">MSTAAMIHSPMPATASAPASEAALKRAIALEETASVVDNKSQVLPKSPADTKEEAHEAVAAMEPFEHHISLWTKATSYFTLILFLFFARVREGYRQLVPDGESHVRPGYAPIVKDFDHYWNRRFYRRIRDCFMRPIDSRPSRVIGLMERVSKDYNNTFEYTGRVVPAVNLGSYNYLGFAEDTQSITHEVLDSIDDFGLASCSAPQELGQSAAVARLEREFSDFLGKEDAIVCGMGFGTNFRGLPALFGKEALVLSDSLNHSSLVNGVRSSGAKVKVFQHGHFDQVERYLRDAVVLGQDPSGEYKPYKRIVIIVEGIYSMEGEIVNLKKFVELKRKYKALLFMDEAHSIGAVGRTGRGVCEHCGVDPKDVDVLMGTFTKSFGSIGGYIAGDKALIQYLRQHSSIALHCDPLAPPCAQQVLSVLHVLLGKDGTDLGQKRIRQLRENSAFFRRGLMELGLVVLGDDSSPVVPVMCYNLGKLSALSRLCLERGVAIVVVGYPATPLLEGRVRFCVSACHTREDLQHTLDVMKELKNYVYMDYNQKKVQ</sequence>
<dbReference type="GO" id="GO:0016020">
    <property type="term" value="C:membrane"/>
    <property type="evidence" value="ECO:0007669"/>
    <property type="project" value="GOC"/>
</dbReference>
<dbReference type="InterPro" id="IPR004839">
    <property type="entry name" value="Aminotransferase_I/II_large"/>
</dbReference>
<dbReference type="CDD" id="cd06454">
    <property type="entry name" value="KBL_like"/>
    <property type="match status" value="1"/>
</dbReference>
<reference evidence="9 10" key="1">
    <citation type="journal article" date="2021" name="MBio">
        <title>A New Model Trypanosomatid, Novymonas esmeraldas: Genomic Perception of Its 'Candidatus Pandoraea novymonadis' Endosymbiont.</title>
        <authorList>
            <person name="Zakharova A."/>
            <person name="Saura A."/>
            <person name="Butenko A."/>
            <person name="Podesvova L."/>
            <person name="Warmusova S."/>
            <person name="Kostygov A.Y."/>
            <person name="Nenarokova A."/>
            <person name="Lukes J."/>
            <person name="Opperdoes F.R."/>
            <person name="Yurchenko V."/>
        </authorList>
    </citation>
    <scope>NUCLEOTIDE SEQUENCE [LARGE SCALE GENOMIC DNA]</scope>
    <source>
        <strain evidence="9 10">E262AT.01</strain>
    </source>
</reference>
<keyword evidence="4" id="KW-0808">Transferase</keyword>
<dbReference type="InterPro" id="IPR015424">
    <property type="entry name" value="PyrdxlP-dep_Trfase"/>
</dbReference>
<accession>A0AAW0EVS9</accession>
<comment type="cofactor">
    <cofactor evidence="1 7">
        <name>pyridoxal 5'-phosphate</name>
        <dbReference type="ChEBI" id="CHEBI:597326"/>
    </cofactor>
</comment>
<dbReference type="GO" id="GO:0030170">
    <property type="term" value="F:pyridoxal phosphate binding"/>
    <property type="evidence" value="ECO:0007669"/>
    <property type="project" value="InterPro"/>
</dbReference>
<evidence type="ECO:0000313" key="9">
    <source>
        <dbReference type="EMBL" id="KAK7198218.1"/>
    </source>
</evidence>
<feature type="domain" description="Aminotransferase class I/classII large" evidence="8">
    <location>
        <begin position="168"/>
        <end position="525"/>
    </location>
</feature>
<dbReference type="SUPFAM" id="SSF53383">
    <property type="entry name" value="PLP-dependent transferases"/>
    <property type="match status" value="1"/>
</dbReference>
<name>A0AAW0EVS9_9TRYP</name>
<dbReference type="EC" id="2.3.1.50" evidence="3"/>